<dbReference type="STRING" id="1618434.UR52_C0001G0114"/>
<name>A0A0G0ASZ0_9BACT</name>
<dbReference type="Proteomes" id="UP000034176">
    <property type="component" value="Unassembled WGS sequence"/>
</dbReference>
<evidence type="ECO:0000259" key="1">
    <source>
        <dbReference type="Pfam" id="PF00534"/>
    </source>
</evidence>
<dbReference type="Pfam" id="PF00534">
    <property type="entry name" value="Glycos_transf_1"/>
    <property type="match status" value="1"/>
</dbReference>
<sequence length="349" mass="40473">MKIGIYDPYLHILGGAERYILTIALILGKNNEIILFGENKSIIKIAHRKFGFKMPEITMFPWSDKRNERNRKLKQLDLFLYVTDGSIFWSPAKFNILLIQSPLHIPKNNILNNIKLIKWQKILCYSKFMAEIIQKRLHKSAETLFVPVEKINIINQVKQNQIVSVGRFFPHIHNKKQLEMVNIFREMVENGTKNTKLILVGSIDPGGENYFAEVKRAAYGLPIEIITNAPYKQLFQIYSSASIYWHAAGYDEDLTLNPEKAEHFGVSTVEAMMHGCVPIVFAGGGQLEIVQHEINGFLWKEIHELIEYTEFLLTNENYWQEISKQAIKAAHYYTLDKFSEKLKEIIKIE</sequence>
<dbReference type="GO" id="GO:0006487">
    <property type="term" value="P:protein N-linked glycosylation"/>
    <property type="evidence" value="ECO:0007669"/>
    <property type="project" value="TreeGrafter"/>
</dbReference>
<protein>
    <submittedName>
        <fullName evidence="2">Glycosyl transferase family 2</fullName>
    </submittedName>
</protein>
<dbReference type="AlphaFoldDB" id="A0A0G0ASZ0"/>
<dbReference type="GO" id="GO:0016020">
    <property type="term" value="C:membrane"/>
    <property type="evidence" value="ECO:0007669"/>
    <property type="project" value="TreeGrafter"/>
</dbReference>
<dbReference type="GO" id="GO:0004377">
    <property type="term" value="F:GDP-Man:Man(3)GlcNAc(2)-PP-Dol alpha-1,2-mannosyltransferase activity"/>
    <property type="evidence" value="ECO:0007669"/>
    <property type="project" value="InterPro"/>
</dbReference>
<feature type="domain" description="Glycosyl transferase family 1" evidence="1">
    <location>
        <begin position="157"/>
        <end position="328"/>
    </location>
</feature>
<keyword evidence="2" id="KW-0808">Transferase</keyword>
<organism evidence="2 3">
    <name type="scientific">Candidatus Gottesmanbacteria bacterium GW2011_GWA1_34_13</name>
    <dbReference type="NCBI Taxonomy" id="1618434"/>
    <lineage>
        <taxon>Bacteria</taxon>
        <taxon>Candidatus Gottesmaniibacteriota</taxon>
    </lineage>
</organism>
<dbReference type="CDD" id="cd03801">
    <property type="entry name" value="GT4_PimA-like"/>
    <property type="match status" value="1"/>
</dbReference>
<dbReference type="InterPro" id="IPR038013">
    <property type="entry name" value="ALG11"/>
</dbReference>
<gene>
    <name evidence="2" type="ORF">UR52_C0001G0114</name>
</gene>
<proteinExistence type="predicted"/>
<dbReference type="EMBL" id="LBPN01000001">
    <property type="protein sequence ID" value="KKP60034.1"/>
    <property type="molecule type" value="Genomic_DNA"/>
</dbReference>
<dbReference type="PANTHER" id="PTHR45919:SF1">
    <property type="entry name" value="GDP-MAN:MAN(3)GLCNAC(2)-PP-DOL ALPHA-1,2-MANNOSYLTRANSFERASE"/>
    <property type="match status" value="1"/>
</dbReference>
<reference evidence="2 3" key="1">
    <citation type="journal article" date="2015" name="Nature">
        <title>rRNA introns, odd ribosomes, and small enigmatic genomes across a large radiation of phyla.</title>
        <authorList>
            <person name="Brown C.T."/>
            <person name="Hug L.A."/>
            <person name="Thomas B.C."/>
            <person name="Sharon I."/>
            <person name="Castelle C.J."/>
            <person name="Singh A."/>
            <person name="Wilkins M.J."/>
            <person name="Williams K.H."/>
            <person name="Banfield J.F."/>
        </authorList>
    </citation>
    <scope>NUCLEOTIDE SEQUENCE [LARGE SCALE GENOMIC DNA]</scope>
</reference>
<evidence type="ECO:0000313" key="2">
    <source>
        <dbReference type="EMBL" id="KKP60034.1"/>
    </source>
</evidence>
<dbReference type="Gene3D" id="3.40.50.2000">
    <property type="entry name" value="Glycogen Phosphorylase B"/>
    <property type="match status" value="1"/>
</dbReference>
<accession>A0A0G0ASZ0</accession>
<evidence type="ECO:0000313" key="3">
    <source>
        <dbReference type="Proteomes" id="UP000034176"/>
    </source>
</evidence>
<comment type="caution">
    <text evidence="2">The sequence shown here is derived from an EMBL/GenBank/DDBJ whole genome shotgun (WGS) entry which is preliminary data.</text>
</comment>
<dbReference type="SUPFAM" id="SSF53756">
    <property type="entry name" value="UDP-Glycosyltransferase/glycogen phosphorylase"/>
    <property type="match status" value="1"/>
</dbReference>
<dbReference type="InterPro" id="IPR001296">
    <property type="entry name" value="Glyco_trans_1"/>
</dbReference>
<dbReference type="PANTHER" id="PTHR45919">
    <property type="entry name" value="GDP-MAN:MAN(3)GLCNAC(2)-PP-DOL ALPHA-1,2-MANNOSYLTRANSFERASE"/>
    <property type="match status" value="1"/>
</dbReference>